<organism evidence="2 3">
    <name type="scientific">Veillonella montpellierensis DNF00314</name>
    <dbReference type="NCBI Taxonomy" id="1401067"/>
    <lineage>
        <taxon>Bacteria</taxon>
        <taxon>Bacillati</taxon>
        <taxon>Bacillota</taxon>
        <taxon>Negativicutes</taxon>
        <taxon>Veillonellales</taxon>
        <taxon>Veillonellaceae</taxon>
        <taxon>Veillonella</taxon>
    </lineage>
</organism>
<dbReference type="eggNOG" id="COG5545">
    <property type="taxonomic scope" value="Bacteria"/>
</dbReference>
<proteinExistence type="predicted"/>
<dbReference type="AlphaFoldDB" id="A0A096BVV3"/>
<name>A0A096BVV3_9FIRM</name>
<keyword evidence="3" id="KW-1185">Reference proteome</keyword>
<dbReference type="EMBL" id="JRNT01000026">
    <property type="protein sequence ID" value="KGF46847.1"/>
    <property type="molecule type" value="Genomic_DNA"/>
</dbReference>
<dbReference type="RefSeq" id="WP_038152934.1">
    <property type="nucleotide sequence ID" value="NZ_JRNT01000026.1"/>
</dbReference>
<evidence type="ECO:0000259" key="1">
    <source>
        <dbReference type="Pfam" id="PF05272"/>
    </source>
</evidence>
<dbReference type="PANTHER" id="PTHR34985">
    <property type="entry name" value="SLR0554 PROTEIN"/>
    <property type="match status" value="1"/>
</dbReference>
<gene>
    <name evidence="2" type="ORF">HMPREF0872_06860</name>
</gene>
<feature type="domain" description="Virulence-associated protein E-like" evidence="1">
    <location>
        <begin position="483"/>
        <end position="701"/>
    </location>
</feature>
<dbReference type="InterPro" id="IPR007936">
    <property type="entry name" value="VapE-like_dom"/>
</dbReference>
<accession>A0A096BVV3</accession>
<comment type="caution">
    <text evidence="2">The sequence shown here is derived from an EMBL/GenBank/DDBJ whole genome shotgun (WGS) entry which is preliminary data.</text>
</comment>
<protein>
    <submittedName>
        <fullName evidence="2">Virulence-associated protein E</fullName>
    </submittedName>
</protein>
<evidence type="ECO:0000313" key="2">
    <source>
        <dbReference type="EMBL" id="KGF46847.1"/>
    </source>
</evidence>
<dbReference type="Proteomes" id="UP000029628">
    <property type="component" value="Unassembled WGS sequence"/>
</dbReference>
<dbReference type="PANTHER" id="PTHR34985:SF1">
    <property type="entry name" value="SLR0554 PROTEIN"/>
    <property type="match status" value="1"/>
</dbReference>
<sequence length="815" mass="92371">MQNDRLLTVSIGKSRLSTDWQRSDLMWSELVDRLRTPIRTIETFEAYSRLSKADKAKLKDVGGFVGGALKGSRRKSSEVLSRDLITLDLDTIPAGGTNDIIRKVAALGCAYAIYSTRSHAEHYPRLRIVIPLDRAVSADEYEPIARKIASAIDMAACDATTFEASRLMYWPSCSKDSQYVFEYDDRLFVSADGMLGLYEDWHDVSAWPIIPGVEDGPRVARAKAEDPTTKKGIVGAFCRLYRVEEAMEKFIPHAYEPTDKDDRFTYTGGTTVAGAVVYDNGLFLYSNHATDPICHTLVNAFDLVRLHRFGDLDVEVKDGTPINRVPSYLEMCKLARGDEAVAIELEKDRMKASDVFEMVGTHRSDCAIELKAETSLDWQKHAELKRNENGKVRPTIDNILRILNFDPVLTGKIVLDEFSVRGLAMGALPWNPTLSERLWDDSDDAGIKWYLEDKFDITGDTKIMNAVTLVAQQNKVNRVRDYLDSLDWDHTPRLDTVLVDYLGTEDTPYTRAVARKAFVAAVARVYEPGTKWDYVPILIGPQGFGKSTFLRTIGINWFSDSLQSFDGKDAAEMIQGIWINELAEMASYSKSEMNVVKQFLSKCDDIYRQAYGRRTARYPRKCTFWGTSNDHEVLRDLTGNRRFWPIEVGVVQPCKSVWDTLEGEVDQLWAEALQYYYIGEALYMETDELKALAESAQEAHREASIKEGMMYDFIEKPVPSNYADLSIDMRRQFWAGTMLINNAVLVPRDRVCAIEVWVECFGGHPNYMKKSDAREINQILANMDSLERITTGRFGPYGTQRGFKMKGKPVDKSEK</sequence>
<reference evidence="2 3" key="1">
    <citation type="submission" date="2014-07" db="EMBL/GenBank/DDBJ databases">
        <authorList>
            <person name="McCorrison J."/>
            <person name="Sanka R."/>
            <person name="Torralba M."/>
            <person name="Gillis M."/>
            <person name="Haft D.H."/>
            <person name="Methe B."/>
            <person name="Sutton G."/>
            <person name="Nelson K.E."/>
        </authorList>
    </citation>
    <scope>NUCLEOTIDE SEQUENCE [LARGE SCALE GENOMIC DNA]</scope>
    <source>
        <strain evidence="2 3">DNF00314</strain>
    </source>
</reference>
<evidence type="ECO:0000313" key="3">
    <source>
        <dbReference type="Proteomes" id="UP000029628"/>
    </source>
</evidence>
<dbReference type="Pfam" id="PF05272">
    <property type="entry name" value="VapE-like_dom"/>
    <property type="match status" value="1"/>
</dbReference>